<proteinExistence type="predicted"/>
<accession>A0AAU7PI42</accession>
<evidence type="ECO:0000313" key="1">
    <source>
        <dbReference type="EMBL" id="XBS49017.1"/>
    </source>
</evidence>
<protein>
    <submittedName>
        <fullName evidence="1">Uncharacterized protein</fullName>
    </submittedName>
</protein>
<sequence length="52" mass="5844">MKRDLLLEKGVMPSDVDSQDYYDFLDVLAAPEAELTEAGGSSIYDDMQWADE</sequence>
<dbReference type="EMBL" id="PP779550">
    <property type="protein sequence ID" value="XBS49017.1"/>
    <property type="molecule type" value="Genomic_DNA"/>
</dbReference>
<reference evidence="1" key="1">
    <citation type="submission" date="2024-05" db="EMBL/GenBank/DDBJ databases">
        <authorList>
            <person name="Guo T.T."/>
            <person name="Zhang Y."/>
            <person name="Kong J."/>
        </authorList>
    </citation>
    <scope>NUCLEOTIDE SEQUENCE</scope>
</reference>
<organism evidence="1">
    <name type="scientific">Lactobacillus phage G2-Guo</name>
    <dbReference type="NCBI Taxonomy" id="3155564"/>
    <lineage>
        <taxon>Viruses</taxon>
    </lineage>
</organism>
<gene>
    <name evidence="1" type="ORF">G200043</name>
</gene>
<name>A0AAU7PI42_9VIRU</name>